<proteinExistence type="predicted"/>
<evidence type="ECO:0000313" key="3">
    <source>
        <dbReference type="Proteomes" id="UP000036867"/>
    </source>
</evidence>
<dbReference type="GeneID" id="301137069"/>
<protein>
    <submittedName>
        <fullName evidence="2">Glyoxalase</fullName>
    </submittedName>
</protein>
<feature type="domain" description="VOC" evidence="1">
    <location>
        <begin position="19"/>
        <end position="158"/>
    </location>
</feature>
<keyword evidence="3" id="KW-1185">Reference proteome</keyword>
<name>A0A0M0LE19_9BACL</name>
<dbReference type="OrthoDB" id="9792626at2"/>
<feature type="domain" description="VOC" evidence="1">
    <location>
        <begin position="196"/>
        <end position="309"/>
    </location>
</feature>
<dbReference type="STRING" id="263475.AMD00_13290"/>
<dbReference type="Gene3D" id="3.10.180.10">
    <property type="entry name" value="2,3-Dihydroxybiphenyl 1,2-Dioxygenase, domain 1"/>
    <property type="match status" value="2"/>
</dbReference>
<reference evidence="3" key="1">
    <citation type="submission" date="2015-08" db="EMBL/GenBank/DDBJ databases">
        <title>Fjat-10028 dsm 16317.</title>
        <authorList>
            <person name="Liu B."/>
            <person name="Wang J."/>
            <person name="Zhu Y."/>
            <person name="Liu G."/>
            <person name="Chen Q."/>
            <person name="Chen Z."/>
            <person name="Lan J."/>
            <person name="Che J."/>
            <person name="Ge C."/>
            <person name="Shi H."/>
            <person name="Pan Z."/>
            <person name="Liu X."/>
        </authorList>
    </citation>
    <scope>NUCLEOTIDE SEQUENCE [LARGE SCALE GENOMIC DNA]</scope>
    <source>
        <strain evidence="3">DSM 16317</strain>
    </source>
</reference>
<gene>
    <name evidence="2" type="ORF">AMD00_13290</name>
</gene>
<dbReference type="InterPro" id="IPR004360">
    <property type="entry name" value="Glyas_Fos-R_dOase_dom"/>
</dbReference>
<dbReference type="AlphaFoldDB" id="A0A0M0LE19"/>
<dbReference type="PANTHER" id="PTHR43279">
    <property type="entry name" value="CATECHOL-2,3-DIOXYGENASE"/>
    <property type="match status" value="1"/>
</dbReference>
<sequence>MVQRIDGTQGKFVLDAATQVGSVILKVKDLERQIAFYENVVGLVVLERSTQHAKFGGKGSNNVIFELEKTAEKLQPAKSTGLFHTAFLLPSREAFATKFFEILRNKETIDSPIEQSSRFPHFERYIPIARLDSASDHGYSEAFYIYDIEGNGIEIYADRNRDDWDKYPSGSNPLNFKELAPLANFETDGKLPAETIIGHVHLRVANIEESADFYINKLGFEEQMIIDTAFFISAGGYHHHLAGNVWSGKGLQKAADNESGLKEVRFKLPTIESFETAKNYIKQQIQIQDLRDEFVVEDPSGNRIVFEIA</sequence>
<comment type="caution">
    <text evidence="2">The sequence shown here is derived from an EMBL/GenBank/DDBJ whole genome shotgun (WGS) entry which is preliminary data.</text>
</comment>
<dbReference type="Pfam" id="PF00903">
    <property type="entry name" value="Glyoxalase"/>
    <property type="match status" value="1"/>
</dbReference>
<dbReference type="EMBL" id="LILB01000005">
    <property type="protein sequence ID" value="KOO49340.1"/>
    <property type="molecule type" value="Genomic_DNA"/>
</dbReference>
<dbReference type="PATRIC" id="fig|263475.3.peg.3917"/>
<dbReference type="PROSITE" id="PS51819">
    <property type="entry name" value="VOC"/>
    <property type="match status" value="2"/>
</dbReference>
<accession>A0A0M0LE19</accession>
<evidence type="ECO:0000259" key="1">
    <source>
        <dbReference type="PROSITE" id="PS51819"/>
    </source>
</evidence>
<dbReference type="RefSeq" id="WP_053417512.1">
    <property type="nucleotide sequence ID" value="NZ_LILB01000005.1"/>
</dbReference>
<dbReference type="PANTHER" id="PTHR43279:SF1">
    <property type="entry name" value="CATECHOL-2,3-DIOXYGENASE"/>
    <property type="match status" value="1"/>
</dbReference>
<evidence type="ECO:0000313" key="2">
    <source>
        <dbReference type="EMBL" id="KOO49340.1"/>
    </source>
</evidence>
<dbReference type="InterPro" id="IPR029068">
    <property type="entry name" value="Glyas_Bleomycin-R_OHBP_Dase"/>
</dbReference>
<dbReference type="SUPFAM" id="SSF54593">
    <property type="entry name" value="Glyoxalase/Bleomycin resistance protein/Dihydroxybiphenyl dioxygenase"/>
    <property type="match status" value="1"/>
</dbReference>
<dbReference type="InterPro" id="IPR037523">
    <property type="entry name" value="VOC_core"/>
</dbReference>
<dbReference type="Proteomes" id="UP000036867">
    <property type="component" value="Unassembled WGS sequence"/>
</dbReference>
<organism evidence="2 3">
    <name type="scientific">Viridibacillus arvi</name>
    <dbReference type="NCBI Taxonomy" id="263475"/>
    <lineage>
        <taxon>Bacteria</taxon>
        <taxon>Bacillati</taxon>
        <taxon>Bacillota</taxon>
        <taxon>Bacilli</taxon>
        <taxon>Bacillales</taxon>
        <taxon>Caryophanaceae</taxon>
        <taxon>Viridibacillus</taxon>
    </lineage>
</organism>